<dbReference type="AlphaFoldDB" id="A0A166FQJ9"/>
<gene>
    <name evidence="1" type="ORF">FIBSPDRAFT_865387</name>
</gene>
<name>A0A166FQJ9_9AGAM</name>
<dbReference type="Proteomes" id="UP000076532">
    <property type="component" value="Unassembled WGS sequence"/>
</dbReference>
<evidence type="ECO:0000313" key="2">
    <source>
        <dbReference type="Proteomes" id="UP000076532"/>
    </source>
</evidence>
<evidence type="ECO:0000313" key="1">
    <source>
        <dbReference type="EMBL" id="KZP17056.1"/>
    </source>
</evidence>
<organism evidence="1 2">
    <name type="scientific">Athelia psychrophila</name>
    <dbReference type="NCBI Taxonomy" id="1759441"/>
    <lineage>
        <taxon>Eukaryota</taxon>
        <taxon>Fungi</taxon>
        <taxon>Dikarya</taxon>
        <taxon>Basidiomycota</taxon>
        <taxon>Agaricomycotina</taxon>
        <taxon>Agaricomycetes</taxon>
        <taxon>Agaricomycetidae</taxon>
        <taxon>Atheliales</taxon>
        <taxon>Atheliaceae</taxon>
        <taxon>Athelia</taxon>
    </lineage>
</organism>
<protein>
    <submittedName>
        <fullName evidence="1">Uncharacterized protein</fullName>
    </submittedName>
</protein>
<reference evidence="1 2" key="1">
    <citation type="journal article" date="2016" name="Mol. Biol. Evol.">
        <title>Comparative Genomics of Early-Diverging Mushroom-Forming Fungi Provides Insights into the Origins of Lignocellulose Decay Capabilities.</title>
        <authorList>
            <person name="Nagy L.G."/>
            <person name="Riley R."/>
            <person name="Tritt A."/>
            <person name="Adam C."/>
            <person name="Daum C."/>
            <person name="Floudas D."/>
            <person name="Sun H."/>
            <person name="Yadav J.S."/>
            <person name="Pangilinan J."/>
            <person name="Larsson K.H."/>
            <person name="Matsuura K."/>
            <person name="Barry K."/>
            <person name="Labutti K."/>
            <person name="Kuo R."/>
            <person name="Ohm R.A."/>
            <person name="Bhattacharya S.S."/>
            <person name="Shirouzu T."/>
            <person name="Yoshinaga Y."/>
            <person name="Martin F.M."/>
            <person name="Grigoriev I.V."/>
            <person name="Hibbett D.S."/>
        </authorList>
    </citation>
    <scope>NUCLEOTIDE SEQUENCE [LARGE SCALE GENOMIC DNA]</scope>
    <source>
        <strain evidence="1 2">CBS 109695</strain>
    </source>
</reference>
<keyword evidence="2" id="KW-1185">Reference proteome</keyword>
<proteinExistence type="predicted"/>
<sequence>MWICESTNENSSKGRNHGFGQLETGRLWRRTGTSSGYAAVCFQVQRARELERAYYSLYDMRAQERYSLGIGKLRDAQAAHHWSRSAPSPG</sequence>
<accession>A0A166FQJ9</accession>
<dbReference type="EMBL" id="KV417587">
    <property type="protein sequence ID" value="KZP17056.1"/>
    <property type="molecule type" value="Genomic_DNA"/>
</dbReference>